<keyword evidence="3" id="KW-0862">Zinc</keyword>
<name>A0AAD7IXR9_9AGAR</name>
<dbReference type="SUPFAM" id="SSF144232">
    <property type="entry name" value="HIT/MYND zinc finger-like"/>
    <property type="match status" value="1"/>
</dbReference>
<dbReference type="GO" id="GO:0008270">
    <property type="term" value="F:zinc ion binding"/>
    <property type="evidence" value="ECO:0007669"/>
    <property type="project" value="UniProtKB-KW"/>
</dbReference>
<proteinExistence type="predicted"/>
<evidence type="ECO:0000256" key="1">
    <source>
        <dbReference type="ARBA" id="ARBA00022723"/>
    </source>
</evidence>
<keyword evidence="1" id="KW-0479">Metal-binding</keyword>
<evidence type="ECO:0000259" key="4">
    <source>
        <dbReference type="Pfam" id="PF01753"/>
    </source>
</evidence>
<accession>A0AAD7IXR9</accession>
<keyword evidence="6" id="KW-1185">Reference proteome</keyword>
<dbReference type="Pfam" id="PF01753">
    <property type="entry name" value="zf-MYND"/>
    <property type="match status" value="1"/>
</dbReference>
<comment type="caution">
    <text evidence="5">The sequence shown here is derived from an EMBL/GenBank/DDBJ whole genome shotgun (WGS) entry which is preliminary data.</text>
</comment>
<dbReference type="InterPro" id="IPR002893">
    <property type="entry name" value="Znf_MYND"/>
</dbReference>
<evidence type="ECO:0000256" key="3">
    <source>
        <dbReference type="ARBA" id="ARBA00022833"/>
    </source>
</evidence>
<dbReference type="Gene3D" id="6.10.140.2220">
    <property type="match status" value="1"/>
</dbReference>
<organism evidence="5 6">
    <name type="scientific">Mycena maculata</name>
    <dbReference type="NCBI Taxonomy" id="230809"/>
    <lineage>
        <taxon>Eukaryota</taxon>
        <taxon>Fungi</taxon>
        <taxon>Dikarya</taxon>
        <taxon>Basidiomycota</taxon>
        <taxon>Agaricomycotina</taxon>
        <taxon>Agaricomycetes</taxon>
        <taxon>Agaricomycetidae</taxon>
        <taxon>Agaricales</taxon>
        <taxon>Marasmiineae</taxon>
        <taxon>Mycenaceae</taxon>
        <taxon>Mycena</taxon>
    </lineage>
</organism>
<evidence type="ECO:0000256" key="2">
    <source>
        <dbReference type="ARBA" id="ARBA00022771"/>
    </source>
</evidence>
<reference evidence="5" key="1">
    <citation type="submission" date="2023-03" db="EMBL/GenBank/DDBJ databases">
        <title>Massive genome expansion in bonnet fungi (Mycena s.s.) driven by repeated elements and novel gene families across ecological guilds.</title>
        <authorList>
            <consortium name="Lawrence Berkeley National Laboratory"/>
            <person name="Harder C.B."/>
            <person name="Miyauchi S."/>
            <person name="Viragh M."/>
            <person name="Kuo A."/>
            <person name="Thoen E."/>
            <person name="Andreopoulos B."/>
            <person name="Lu D."/>
            <person name="Skrede I."/>
            <person name="Drula E."/>
            <person name="Henrissat B."/>
            <person name="Morin E."/>
            <person name="Kohler A."/>
            <person name="Barry K."/>
            <person name="LaButti K."/>
            <person name="Morin E."/>
            <person name="Salamov A."/>
            <person name="Lipzen A."/>
            <person name="Mereny Z."/>
            <person name="Hegedus B."/>
            <person name="Baldrian P."/>
            <person name="Stursova M."/>
            <person name="Weitz H."/>
            <person name="Taylor A."/>
            <person name="Grigoriev I.V."/>
            <person name="Nagy L.G."/>
            <person name="Martin F."/>
            <person name="Kauserud H."/>
        </authorList>
    </citation>
    <scope>NUCLEOTIDE SEQUENCE</scope>
    <source>
        <strain evidence="5">CBHHK188m</strain>
    </source>
</reference>
<sequence length="239" mass="26305">MLAPKFTFARLAVKIRVLKNCAWCRVTRYCSKKCQVSDWWAFEFVDIPPHVFYVSPGHSTSKPAPGGGASSTNINLKLAKKLMANDDLMFYLKVYSVLALDLLTAPANAIDTCLVVNLTTRDADPLSVLRAMMNQEERGPGISVMLQIASIEKRPLASQTTPAMRASFEKARVALAGTELGAWPVVMLVFTGDGTNCLSFPIPIDPEALRQGRELNPFKIRSALMCVCEVPVNEKNIIE</sequence>
<evidence type="ECO:0000313" key="5">
    <source>
        <dbReference type="EMBL" id="KAJ7751532.1"/>
    </source>
</evidence>
<gene>
    <name evidence="5" type="ORF">DFH07DRAFT_1032418</name>
</gene>
<dbReference type="AlphaFoldDB" id="A0AAD7IXR9"/>
<evidence type="ECO:0000313" key="6">
    <source>
        <dbReference type="Proteomes" id="UP001215280"/>
    </source>
</evidence>
<feature type="domain" description="MYND-type" evidence="4">
    <location>
        <begin position="17"/>
        <end position="39"/>
    </location>
</feature>
<keyword evidence="2" id="KW-0863">Zinc-finger</keyword>
<dbReference type="EMBL" id="JARJLG010000078">
    <property type="protein sequence ID" value="KAJ7751532.1"/>
    <property type="molecule type" value="Genomic_DNA"/>
</dbReference>
<dbReference type="Proteomes" id="UP001215280">
    <property type="component" value="Unassembled WGS sequence"/>
</dbReference>
<protein>
    <recommendedName>
        <fullName evidence="4">MYND-type domain-containing protein</fullName>
    </recommendedName>
</protein>